<dbReference type="EMBL" id="NIRI02000076">
    <property type="protein sequence ID" value="KAG5441750.1"/>
    <property type="molecule type" value="Genomic_DNA"/>
</dbReference>
<dbReference type="SUPFAM" id="SSF109993">
    <property type="entry name" value="VPS9 domain"/>
    <property type="match status" value="1"/>
</dbReference>
<feature type="compositionally biased region" description="Polar residues" evidence="1">
    <location>
        <begin position="1139"/>
        <end position="1153"/>
    </location>
</feature>
<dbReference type="Proteomes" id="UP000286415">
    <property type="component" value="Unassembled WGS sequence"/>
</dbReference>
<comment type="caution">
    <text evidence="2">The sequence shown here is derived from an EMBL/GenBank/DDBJ whole genome shotgun (WGS) entry which is preliminary data.</text>
</comment>
<feature type="compositionally biased region" description="Basic and acidic residues" evidence="1">
    <location>
        <begin position="155"/>
        <end position="164"/>
    </location>
</feature>
<evidence type="ECO:0000313" key="2">
    <source>
        <dbReference type="EMBL" id="KAG5441750.1"/>
    </source>
</evidence>
<evidence type="ECO:0008006" key="4">
    <source>
        <dbReference type="Google" id="ProtNLM"/>
    </source>
</evidence>
<name>A0A8T1LXZ0_CLOSI</name>
<feature type="compositionally biased region" description="Polar residues" evidence="1">
    <location>
        <begin position="218"/>
        <end position="233"/>
    </location>
</feature>
<dbReference type="InterPro" id="IPR036860">
    <property type="entry name" value="SH2_dom_sf"/>
</dbReference>
<feature type="compositionally biased region" description="Basic and acidic residues" evidence="1">
    <location>
        <begin position="700"/>
        <end position="710"/>
    </location>
</feature>
<protein>
    <recommendedName>
        <fullName evidence="4">Protein sprint</fullName>
    </recommendedName>
</protein>
<feature type="region of interest" description="Disordered" evidence="1">
    <location>
        <begin position="499"/>
        <end position="518"/>
    </location>
</feature>
<sequence length="1828" mass="202486">MVYLFNHLLVSMFGSKYLALIKLSYLLFPNPQNFLLRASNSTDAMVLSRCTAGESNYPNGNKPEQTVEHHIITVLPRSGYCLAGDKTAHLVFGSVIHLLHFYIRLSSRRLGTEGPFLQLPRPIMEAKTMNDLDHLNRQGIDFWTTRLVNDTKRELVDQTPEHRQCSTAPQTSPEPLKRRLRPTSVDRRADKQDDLDHFLRRIVTDRQSRETRPDEKTLGSTTISRPGSRLRASSVNAHDNMRQPLCKIAKELPSHMDGYASENSVWPATRQAIDSNQSGARSVQLIERLPLPMTDRFQTVRCSAGKTGIYEGEQSEFWRSIPLKNPPRKLSIDSTMDYQNMMSKNPPSQMFNTECARDHGQMPCPPPPRYTPNGISATVPSCTDSPASQSGSAAVNLWPSRPHRIITGLLCRTLDEHLRSIEAAEHLQSKKHKVIIGQNGDGNKIHYAPATVKETLEIRTSNPSSDSHIGIHKLVPERHNSTEDHTSGINTCAEKELAPLPDPRKFSSNDPTQQLLEFPTPKSVGRVFVMEAATYSSDDYEFLSETGPPRPFIPPAQSSNQGNYHSEDEKQSVSPAAKGSRLRRAATTREGQRKFPLGSGDDVGIRNRHAMLLDDWDRWKLVNVQQNSQEKWPKSEAETPPQNHTLVDNPATIQSNLKVFFGPQTALDEQPSPKPRTVKTLRTECTLKADDAEPLTAKPNGDDCTSKEDNILSSGSKPTLTLGTTPKSSAPSEADAVPNLRNSRCRRLTADDSERRESTSELGPSPSTSSRASTVFCLPWDSPPFGGYLSDLINLAGGANGSGSRKELVYRRRTMSGLDRRCPVDRLSVGNEPSASSADSQNKAEFQRLLLLWMQTNGNAGATTDTSPGTANDSSFPNHPPVATDNRRTNIPPPIPRRRSRHGNGVRQSAFAYPSDTSMVSDISPYAVTVCPSKPQVSKDHECQSKQKPFQGPGAVDPNEGSDVYDEAFCGNDEDVVRRTDPVPIHSQSSSRIPTPLSKLESTFCGSATSSTTNMPTGDRPPNYVYAQVIPRHLRNHSESDSGSEKKQNPQKTLAPEKSNFTSKFGHGRQQRAYVEIDDAFYADGYGCATLGAGGMPLCSTVDNYYRPNPLLSSKSNSSLSDYSSQSSSHSNLGGESSTFSSARYQTSQTSRSPGRPTEVKQSGWFIRKFLQRLIKDKTGEVAEQIGLFIECTRASSDRGPYRTMQSIRQFINGMTNYLMRNPKLGLSEAVNKEKEQLSDYGFLNVGAILETTLQKYVLRPLHRHVIRQLKREQIRHNELESVRAKIHLARCSPSDSLPPSYGVSKLVPSPTDATVQRVNELFHQMESHYAVSRKMSHLSEIFRLIRDEVNSRISTHNIQLSSEDYHPIYAWTLARAGLLLAPLIPDPINSDQPCPTKAAFCPAALQADYLDGLLTKSQLSNQAIDQCSLNDLFGTLYWVWSRSTTHPELQRGNSVDHLISNDFESPRMPNVNATPNGGFTSNSQQCAMLPPPPVSMQHPDPLKSMKRRIIPPSRRKTVTTVQHPGASPAESQSGSPVIGSKFDFVSKIPVNTLQRAASKQSVRSYSIETEQAVTVRSGDVEHLSARWRPWAPSVSGSSFSTPAGSAREQPLVRVLVMDEKTNQMRSQFYPVRPSLTASELCNILAFRMKIFDPKEFGLFVHIEGREIPLDDSLRIADFIDITQADVFDLNAVRSNMSTPGSVKDLPLTMNTTNTPAPSASSRSGSPSPLEATMNRPHKPNRSIPCVVAPSWWSAWKRKGVPFSFDRKHSSPNITHDAAELVGQAPTAIDTGMRASKANTKPVMIYRRTSGYFAISDRALSEDNSSMS</sequence>
<proteinExistence type="predicted"/>
<feature type="compositionally biased region" description="Polar residues" evidence="1">
    <location>
        <begin position="1005"/>
        <end position="1016"/>
    </location>
</feature>
<reference evidence="2 3" key="2">
    <citation type="journal article" date="2021" name="Genomics">
        <title>High-quality reference genome for Clonorchis sinensis.</title>
        <authorList>
            <person name="Young N.D."/>
            <person name="Stroehlein A.J."/>
            <person name="Kinkar L."/>
            <person name="Wang T."/>
            <person name="Sohn W.M."/>
            <person name="Chang B.C.H."/>
            <person name="Kaur P."/>
            <person name="Weisz D."/>
            <person name="Dudchenko O."/>
            <person name="Aiden E.L."/>
            <person name="Korhonen P.K."/>
            <person name="Gasser R.B."/>
        </authorList>
    </citation>
    <scope>NUCLEOTIDE SEQUENCE [LARGE SCALE GENOMIC DNA]</scope>
    <source>
        <strain evidence="2">Cs-k2</strain>
    </source>
</reference>
<feature type="region of interest" description="Disordered" evidence="1">
    <location>
        <begin position="155"/>
        <end position="192"/>
    </location>
</feature>
<feature type="compositionally biased region" description="Basic and acidic residues" evidence="1">
    <location>
        <begin position="204"/>
        <end position="217"/>
    </location>
</feature>
<feature type="region of interest" description="Disordered" evidence="1">
    <location>
        <begin position="1703"/>
        <end position="1741"/>
    </location>
</feature>
<feature type="region of interest" description="Disordered" evidence="1">
    <location>
        <begin position="1116"/>
        <end position="1160"/>
    </location>
</feature>
<feature type="compositionally biased region" description="Low complexity" evidence="1">
    <location>
        <begin position="1116"/>
        <end position="1138"/>
    </location>
</feature>
<feature type="compositionally biased region" description="Low complexity" evidence="1">
    <location>
        <begin position="1716"/>
        <end position="1729"/>
    </location>
</feature>
<evidence type="ECO:0000313" key="3">
    <source>
        <dbReference type="Proteomes" id="UP000286415"/>
    </source>
</evidence>
<accession>A0A8T1LXZ0</accession>
<feature type="region of interest" description="Disordered" evidence="1">
    <location>
        <begin position="1035"/>
        <end position="1067"/>
    </location>
</feature>
<dbReference type="SUPFAM" id="SSF55550">
    <property type="entry name" value="SH2 domain"/>
    <property type="match status" value="1"/>
</dbReference>
<feature type="region of interest" description="Disordered" evidence="1">
    <location>
        <begin position="541"/>
        <end position="599"/>
    </location>
</feature>
<feature type="region of interest" description="Disordered" evidence="1">
    <location>
        <begin position="204"/>
        <end position="233"/>
    </location>
</feature>
<feature type="compositionally biased region" description="Polar residues" evidence="1">
    <location>
        <begin position="859"/>
        <end position="877"/>
    </location>
</feature>
<feature type="compositionally biased region" description="Basic and acidic residues" evidence="1">
    <location>
        <begin position="1036"/>
        <end position="1048"/>
    </location>
</feature>
<dbReference type="Pfam" id="PF23268">
    <property type="entry name" value="RIN1"/>
    <property type="match status" value="1"/>
</dbReference>
<evidence type="ECO:0000256" key="1">
    <source>
        <dbReference type="SAM" id="MobiDB-lite"/>
    </source>
</evidence>
<feature type="region of interest" description="Disordered" evidence="1">
    <location>
        <begin position="1005"/>
        <end position="1024"/>
    </location>
</feature>
<feature type="compositionally biased region" description="Basic and acidic residues" evidence="1">
    <location>
        <begin position="748"/>
        <end position="759"/>
    </location>
</feature>
<gene>
    <name evidence="2" type="ORF">CSKR_200038</name>
</gene>
<organism evidence="2 3">
    <name type="scientific">Clonorchis sinensis</name>
    <name type="common">Chinese liver fluke</name>
    <dbReference type="NCBI Taxonomy" id="79923"/>
    <lineage>
        <taxon>Eukaryota</taxon>
        <taxon>Metazoa</taxon>
        <taxon>Spiralia</taxon>
        <taxon>Lophotrochozoa</taxon>
        <taxon>Platyhelminthes</taxon>
        <taxon>Trematoda</taxon>
        <taxon>Digenea</taxon>
        <taxon>Opisthorchiida</taxon>
        <taxon>Opisthorchiata</taxon>
        <taxon>Opisthorchiidae</taxon>
        <taxon>Clonorchis</taxon>
    </lineage>
</organism>
<reference evidence="2 3" key="1">
    <citation type="journal article" date="2018" name="Biotechnol. Adv.">
        <title>Improved genomic resources and new bioinformatic workflow for the carcinogenic parasite Clonorchis sinensis: Biotechnological implications.</title>
        <authorList>
            <person name="Wang D."/>
            <person name="Korhonen P.K."/>
            <person name="Gasser R.B."/>
            <person name="Young N.D."/>
        </authorList>
    </citation>
    <scope>NUCLEOTIDE SEQUENCE [LARGE SCALE GENOMIC DNA]</scope>
    <source>
        <strain evidence="2">Cs-k2</strain>
    </source>
</reference>
<feature type="compositionally biased region" description="Polar residues" evidence="1">
    <location>
        <begin position="711"/>
        <end position="731"/>
    </location>
</feature>
<feature type="region of interest" description="Disordered" evidence="1">
    <location>
        <begin position="859"/>
        <end position="906"/>
    </location>
</feature>
<feature type="region of interest" description="Disordered" evidence="1">
    <location>
        <begin position="690"/>
        <end position="772"/>
    </location>
</feature>
<keyword evidence="3" id="KW-1185">Reference proteome</keyword>
<dbReference type="InterPro" id="IPR037191">
    <property type="entry name" value="VPS9_dom_sf"/>
</dbReference>
<feature type="region of interest" description="Disordered" evidence="1">
    <location>
        <begin position="1515"/>
        <end position="1537"/>
    </location>
</feature>
<dbReference type="OrthoDB" id="21085at2759"/>
<feature type="region of interest" description="Disordered" evidence="1">
    <location>
        <begin position="627"/>
        <end position="647"/>
    </location>
</feature>
<feature type="compositionally biased region" description="Polar residues" evidence="1">
    <location>
        <begin position="760"/>
        <end position="772"/>
    </location>
</feature>